<dbReference type="EMBL" id="CP107006">
    <property type="protein sequence ID" value="UYQ91341.1"/>
    <property type="molecule type" value="Genomic_DNA"/>
</dbReference>
<dbReference type="GO" id="GO:0016787">
    <property type="term" value="F:hydrolase activity"/>
    <property type="evidence" value="ECO:0007669"/>
    <property type="project" value="UniProtKB-KW"/>
</dbReference>
<evidence type="ECO:0000313" key="3">
    <source>
        <dbReference type="Proteomes" id="UP001162741"/>
    </source>
</evidence>
<keyword evidence="3" id="KW-1185">Reference proteome</keyword>
<keyword evidence="2" id="KW-0378">Hydrolase</keyword>
<name>A0ABY6IVE4_9BACT</name>
<accession>A0ABY6IVE4</accession>
<sequence length="219" mass="25458">MSKHIYMISGLGADGRVFGNLEFPEGYETHYLPWIKPASADESIAEYAARMAQEIKHDNPILLGLSFGGMMCVEIARIVNAQQVILLSSIKHKKERPPYYSYNLFSKFVLRKMPDSLLFGRRRLIVEFFLQTKTKYELQLVREYLAKKDYAYTRWAMCVICQWKNEWMPESVVHIHGTKDRPFPIRYLQPTHRINGGGHFMVLNRAAEINAILRESLAN</sequence>
<protein>
    <submittedName>
        <fullName evidence="2">Alpha/beta hydrolase</fullName>
    </submittedName>
</protein>
<dbReference type="RefSeq" id="WP_264279790.1">
    <property type="nucleotide sequence ID" value="NZ_CP107006.1"/>
</dbReference>
<dbReference type="InterPro" id="IPR000073">
    <property type="entry name" value="AB_hydrolase_1"/>
</dbReference>
<dbReference type="SUPFAM" id="SSF53474">
    <property type="entry name" value="alpha/beta-Hydrolases"/>
    <property type="match status" value="1"/>
</dbReference>
<feature type="domain" description="AB hydrolase-1" evidence="1">
    <location>
        <begin position="44"/>
        <end position="211"/>
    </location>
</feature>
<evidence type="ECO:0000259" key="1">
    <source>
        <dbReference type="Pfam" id="PF12697"/>
    </source>
</evidence>
<organism evidence="2 3">
    <name type="scientific">Chitinophaga horti</name>
    <dbReference type="NCBI Taxonomy" id="2920382"/>
    <lineage>
        <taxon>Bacteria</taxon>
        <taxon>Pseudomonadati</taxon>
        <taxon>Bacteroidota</taxon>
        <taxon>Chitinophagia</taxon>
        <taxon>Chitinophagales</taxon>
        <taxon>Chitinophagaceae</taxon>
        <taxon>Chitinophaga</taxon>
    </lineage>
</organism>
<proteinExistence type="predicted"/>
<evidence type="ECO:0000313" key="2">
    <source>
        <dbReference type="EMBL" id="UYQ91341.1"/>
    </source>
</evidence>
<gene>
    <name evidence="2" type="ORF">MKQ68_14705</name>
</gene>
<dbReference type="Pfam" id="PF12697">
    <property type="entry name" value="Abhydrolase_6"/>
    <property type="match status" value="1"/>
</dbReference>
<dbReference type="InterPro" id="IPR029058">
    <property type="entry name" value="AB_hydrolase_fold"/>
</dbReference>
<reference evidence="2" key="1">
    <citation type="submission" date="2022-10" db="EMBL/GenBank/DDBJ databases">
        <title>Chitinophaga sp. nov., isolated from soil.</title>
        <authorList>
            <person name="Jeon C.O."/>
        </authorList>
    </citation>
    <scope>NUCLEOTIDE SEQUENCE</scope>
    <source>
        <strain evidence="2">R8</strain>
    </source>
</reference>
<dbReference type="Gene3D" id="3.40.50.1820">
    <property type="entry name" value="alpha/beta hydrolase"/>
    <property type="match status" value="1"/>
</dbReference>
<dbReference type="Proteomes" id="UP001162741">
    <property type="component" value="Chromosome"/>
</dbReference>